<evidence type="ECO:0000313" key="1">
    <source>
        <dbReference type="EMBL" id="JAH14717.1"/>
    </source>
</evidence>
<dbReference type="EMBL" id="GBXM01104516">
    <property type="protein sequence ID" value="JAH04061.1"/>
    <property type="molecule type" value="Transcribed_RNA"/>
</dbReference>
<protein>
    <submittedName>
        <fullName evidence="1">Uncharacterized protein</fullName>
    </submittedName>
</protein>
<organism evidence="1">
    <name type="scientific">Anguilla anguilla</name>
    <name type="common">European freshwater eel</name>
    <name type="synonym">Muraena anguilla</name>
    <dbReference type="NCBI Taxonomy" id="7936"/>
    <lineage>
        <taxon>Eukaryota</taxon>
        <taxon>Metazoa</taxon>
        <taxon>Chordata</taxon>
        <taxon>Craniata</taxon>
        <taxon>Vertebrata</taxon>
        <taxon>Euteleostomi</taxon>
        <taxon>Actinopterygii</taxon>
        <taxon>Neopterygii</taxon>
        <taxon>Teleostei</taxon>
        <taxon>Anguilliformes</taxon>
        <taxon>Anguillidae</taxon>
        <taxon>Anguilla</taxon>
    </lineage>
</organism>
<sequence>MLGLCILYRMYFWLMNHGNIILMQLVNRVERTMKAICLDIIGH</sequence>
<reference evidence="1" key="2">
    <citation type="journal article" date="2015" name="Fish Shellfish Immunol.">
        <title>Early steps in the European eel (Anguilla anguilla)-Vibrio vulnificus interaction in the gills: Role of the RtxA13 toxin.</title>
        <authorList>
            <person name="Callol A."/>
            <person name="Pajuelo D."/>
            <person name="Ebbesson L."/>
            <person name="Teles M."/>
            <person name="MacKenzie S."/>
            <person name="Amaro C."/>
        </authorList>
    </citation>
    <scope>NUCLEOTIDE SEQUENCE</scope>
</reference>
<proteinExistence type="predicted"/>
<dbReference type="EMBL" id="GBXM01087216">
    <property type="protein sequence ID" value="JAH21361.1"/>
    <property type="molecule type" value="Transcribed_RNA"/>
</dbReference>
<name>A0A0E9QDX7_ANGAN</name>
<accession>A0A0E9QDX7</accession>
<reference evidence="1" key="1">
    <citation type="submission" date="2014-11" db="EMBL/GenBank/DDBJ databases">
        <authorList>
            <person name="Amaro Gonzalez C."/>
        </authorList>
    </citation>
    <scope>NUCLEOTIDE SEQUENCE</scope>
</reference>
<dbReference type="AlphaFoldDB" id="A0A0E9QDX7"/>
<dbReference type="EMBL" id="GBXM01093860">
    <property type="protein sequence ID" value="JAH14717.1"/>
    <property type="molecule type" value="Transcribed_RNA"/>
</dbReference>